<name>A0A2S5A6V7_9FLAO</name>
<gene>
    <name evidence="1" type="ORF">C3L50_13405</name>
</gene>
<protein>
    <submittedName>
        <fullName evidence="1">Uncharacterized protein</fullName>
    </submittedName>
</protein>
<accession>A0A2S5A6V7</accession>
<sequence length="100" mass="11529">MFCNYTAIAQHTDYVDDTQTQVLADSTRSYFIPDVSHKIMNCSKTRSKWFSAKLGFAPILDYNAVIQDNDSKDQVGNQESRWDIRSARVMVRGKINFKTK</sequence>
<comment type="caution">
    <text evidence="1">The sequence shown here is derived from an EMBL/GenBank/DDBJ whole genome shotgun (WGS) entry which is preliminary data.</text>
</comment>
<reference evidence="1 2" key="1">
    <citation type="submission" date="2018-01" db="EMBL/GenBank/DDBJ databases">
        <authorList>
            <person name="Gaut B.S."/>
            <person name="Morton B.R."/>
            <person name="Clegg M.T."/>
            <person name="Duvall M.R."/>
        </authorList>
    </citation>
    <scope>NUCLEOTIDE SEQUENCE [LARGE SCALE GENOMIC DNA]</scope>
    <source>
        <strain evidence="1 2">HR-AY</strain>
    </source>
</reference>
<organism evidence="1 2">
    <name type="scientific">Flavobacterium alvei</name>
    <dbReference type="NCBI Taxonomy" id="2080416"/>
    <lineage>
        <taxon>Bacteria</taxon>
        <taxon>Pseudomonadati</taxon>
        <taxon>Bacteroidota</taxon>
        <taxon>Flavobacteriia</taxon>
        <taxon>Flavobacteriales</taxon>
        <taxon>Flavobacteriaceae</taxon>
        <taxon>Flavobacterium</taxon>
    </lineage>
</organism>
<proteinExistence type="predicted"/>
<dbReference type="RefSeq" id="WP_103806687.1">
    <property type="nucleotide sequence ID" value="NZ_PQVG01000007.1"/>
</dbReference>
<evidence type="ECO:0000313" key="2">
    <source>
        <dbReference type="Proteomes" id="UP000237310"/>
    </source>
</evidence>
<keyword evidence="2" id="KW-1185">Reference proteome</keyword>
<dbReference type="Proteomes" id="UP000237310">
    <property type="component" value="Unassembled WGS sequence"/>
</dbReference>
<dbReference type="EMBL" id="PQVG01000007">
    <property type="protein sequence ID" value="POY38254.1"/>
    <property type="molecule type" value="Genomic_DNA"/>
</dbReference>
<dbReference type="AlphaFoldDB" id="A0A2S5A6V7"/>
<evidence type="ECO:0000313" key="1">
    <source>
        <dbReference type="EMBL" id="POY38254.1"/>
    </source>
</evidence>